<name>A0AA88M0Y2_CHASR</name>
<dbReference type="Proteomes" id="UP001187415">
    <property type="component" value="Unassembled WGS sequence"/>
</dbReference>
<reference evidence="2" key="1">
    <citation type="submission" date="2023-07" db="EMBL/GenBank/DDBJ databases">
        <title>Chromosome-level Genome Assembly of Striped Snakehead (Channa striata).</title>
        <authorList>
            <person name="Liu H."/>
        </authorList>
    </citation>
    <scope>NUCLEOTIDE SEQUENCE</scope>
    <source>
        <strain evidence="2">Gz</strain>
        <tissue evidence="2">Muscle</tissue>
    </source>
</reference>
<gene>
    <name evidence="2" type="ORF">Q5P01_019268</name>
</gene>
<evidence type="ECO:0000313" key="3">
    <source>
        <dbReference type="Proteomes" id="UP001187415"/>
    </source>
</evidence>
<accession>A0AA88M0Y2</accession>
<keyword evidence="3" id="KW-1185">Reference proteome</keyword>
<dbReference type="AlphaFoldDB" id="A0AA88M0Y2"/>
<proteinExistence type="predicted"/>
<evidence type="ECO:0000313" key="2">
    <source>
        <dbReference type="EMBL" id="KAK2828234.1"/>
    </source>
</evidence>
<feature type="region of interest" description="Disordered" evidence="1">
    <location>
        <begin position="39"/>
        <end position="63"/>
    </location>
</feature>
<feature type="compositionally biased region" description="Polar residues" evidence="1">
    <location>
        <begin position="89"/>
        <end position="107"/>
    </location>
</feature>
<comment type="caution">
    <text evidence="2">The sequence shown here is derived from an EMBL/GenBank/DDBJ whole genome shotgun (WGS) entry which is preliminary data.</text>
</comment>
<feature type="region of interest" description="Disordered" evidence="1">
    <location>
        <begin position="1"/>
        <end position="20"/>
    </location>
</feature>
<sequence>MTYEEASEEAKEEVTTASTKKSYGLLLLTETSGSQWVIETRDDGVSRPADRNKTQEPCYDKHRASSDTIIGFAPQIVTAEAGAVGPNHSEPNGQHRNSNGDTDQGSGDLQFLR</sequence>
<evidence type="ECO:0000256" key="1">
    <source>
        <dbReference type="SAM" id="MobiDB-lite"/>
    </source>
</evidence>
<feature type="region of interest" description="Disordered" evidence="1">
    <location>
        <begin position="79"/>
        <end position="113"/>
    </location>
</feature>
<organism evidence="2 3">
    <name type="scientific">Channa striata</name>
    <name type="common">Snakehead murrel</name>
    <name type="synonym">Ophicephalus striatus</name>
    <dbReference type="NCBI Taxonomy" id="64152"/>
    <lineage>
        <taxon>Eukaryota</taxon>
        <taxon>Metazoa</taxon>
        <taxon>Chordata</taxon>
        <taxon>Craniata</taxon>
        <taxon>Vertebrata</taxon>
        <taxon>Euteleostomi</taxon>
        <taxon>Actinopterygii</taxon>
        <taxon>Neopterygii</taxon>
        <taxon>Teleostei</taxon>
        <taxon>Neoteleostei</taxon>
        <taxon>Acanthomorphata</taxon>
        <taxon>Anabantaria</taxon>
        <taxon>Anabantiformes</taxon>
        <taxon>Channoidei</taxon>
        <taxon>Channidae</taxon>
        <taxon>Channa</taxon>
    </lineage>
</organism>
<protein>
    <submittedName>
        <fullName evidence="2">Uncharacterized protein</fullName>
    </submittedName>
</protein>
<dbReference type="EMBL" id="JAUPFM010000015">
    <property type="protein sequence ID" value="KAK2828234.1"/>
    <property type="molecule type" value="Genomic_DNA"/>
</dbReference>